<dbReference type="NCBIfam" id="TIGR03718">
    <property type="entry name" value="R_switched_Alx"/>
    <property type="match status" value="1"/>
</dbReference>
<reference evidence="8" key="1">
    <citation type="submission" date="2021-01" db="EMBL/GenBank/DDBJ databases">
        <authorList>
            <person name="Corre E."/>
            <person name="Pelletier E."/>
            <person name="Niang G."/>
            <person name="Scheremetjew M."/>
            <person name="Finn R."/>
            <person name="Kale V."/>
            <person name="Holt S."/>
            <person name="Cochrane G."/>
            <person name="Meng A."/>
            <person name="Brown T."/>
            <person name="Cohen L."/>
        </authorList>
    </citation>
    <scope>NUCLEOTIDE SEQUENCE</scope>
    <source>
        <strain evidence="8">Isolate 1302-5</strain>
    </source>
</reference>
<dbReference type="InterPro" id="IPR022369">
    <property type="entry name" value="Integral_membrane_TerC_rswitch"/>
</dbReference>
<dbReference type="PANTHER" id="PTHR30238:SF0">
    <property type="entry name" value="THYLAKOID MEMBRANE PROTEIN TERC, CHLOROPLASTIC"/>
    <property type="match status" value="1"/>
</dbReference>
<dbReference type="Pfam" id="PF03741">
    <property type="entry name" value="TerC"/>
    <property type="match status" value="1"/>
</dbReference>
<dbReference type="PANTHER" id="PTHR30238">
    <property type="entry name" value="MEMBRANE BOUND PREDICTED REDOX MODULATOR"/>
    <property type="match status" value="1"/>
</dbReference>
<feature type="chain" id="PRO_5031287972" evidence="7">
    <location>
        <begin position="31"/>
        <end position="416"/>
    </location>
</feature>
<feature type="transmembrane region" description="Helical" evidence="6">
    <location>
        <begin position="146"/>
        <end position="166"/>
    </location>
</feature>
<organism evidence="8">
    <name type="scientific">Odontella aurita</name>
    <dbReference type="NCBI Taxonomy" id="265563"/>
    <lineage>
        <taxon>Eukaryota</taxon>
        <taxon>Sar</taxon>
        <taxon>Stramenopiles</taxon>
        <taxon>Ochrophyta</taxon>
        <taxon>Bacillariophyta</taxon>
        <taxon>Mediophyceae</taxon>
        <taxon>Biddulphiophycidae</taxon>
        <taxon>Eupodiscales</taxon>
        <taxon>Odontellaceae</taxon>
        <taxon>Odontella</taxon>
    </lineage>
</organism>
<feature type="transmembrane region" description="Helical" evidence="6">
    <location>
        <begin position="232"/>
        <end position="250"/>
    </location>
</feature>
<dbReference type="EMBL" id="HBKQ01059146">
    <property type="protein sequence ID" value="CAE2286021.1"/>
    <property type="molecule type" value="Transcribed_RNA"/>
</dbReference>
<accession>A0A7S4NGX5</accession>
<evidence type="ECO:0000256" key="5">
    <source>
        <dbReference type="SAM" id="MobiDB-lite"/>
    </source>
</evidence>
<feature type="transmembrane region" description="Helical" evidence="6">
    <location>
        <begin position="385"/>
        <end position="404"/>
    </location>
</feature>
<feature type="compositionally biased region" description="Low complexity" evidence="5">
    <location>
        <begin position="84"/>
        <end position="99"/>
    </location>
</feature>
<evidence type="ECO:0000256" key="4">
    <source>
        <dbReference type="ARBA" id="ARBA00023136"/>
    </source>
</evidence>
<evidence type="ECO:0000256" key="1">
    <source>
        <dbReference type="ARBA" id="ARBA00004141"/>
    </source>
</evidence>
<dbReference type="AlphaFoldDB" id="A0A7S4NGX5"/>
<evidence type="ECO:0000256" key="6">
    <source>
        <dbReference type="SAM" id="Phobius"/>
    </source>
</evidence>
<feature type="signal peptide" evidence="7">
    <location>
        <begin position="1"/>
        <end position="30"/>
    </location>
</feature>
<protein>
    <submittedName>
        <fullName evidence="8">Uncharacterized protein</fullName>
    </submittedName>
</protein>
<sequence length="416" mass="43573">MTSSGRISQRPRRAAAALAAIAALSTGADAFQTSRPALNVATQQKWGYGCGISTSHAAAARTGPAHSSAGYSCSTTVRLSASTESETSSSSSAASASASADHKGSDTKLAASVNGGGEFEPQGPTVVLDDPPTDVYDKAITRTLQWMAATALFGLGIWSTVGAATAEEFFAGYLVEQSLSVDNLFVFLILFDYFAVPIKAQDRVLNWGIYGAVVMRAIMIGLGAAALENFHAILLVFAGILVYSSGKVLFGGEDEEEEDMNENAIVNFSKSLIDSVDNFDGDRFFTIVDGVKKATPLFICMIAVELSDVVFAVDSIPAVFGVTENPLVVFTSNIFAIMGLRSLYTILSKAAADLEYLEPAVAIVLGFIGAKMIAEYLGYKIATEVALAVVATLLGGGVGLSIWAKENGEEEAEEAA</sequence>
<keyword evidence="7" id="KW-0732">Signal</keyword>
<evidence type="ECO:0000256" key="2">
    <source>
        <dbReference type="ARBA" id="ARBA00022692"/>
    </source>
</evidence>
<dbReference type="GO" id="GO:0016020">
    <property type="term" value="C:membrane"/>
    <property type="evidence" value="ECO:0007669"/>
    <property type="project" value="UniProtKB-SubCell"/>
</dbReference>
<keyword evidence="3 6" id="KW-1133">Transmembrane helix</keyword>
<comment type="subcellular location">
    <subcellularLocation>
        <location evidence="1">Membrane</location>
        <topology evidence="1">Multi-pass membrane protein</topology>
    </subcellularLocation>
</comment>
<keyword evidence="4 6" id="KW-0472">Membrane</keyword>
<evidence type="ECO:0000313" key="8">
    <source>
        <dbReference type="EMBL" id="CAE2286021.1"/>
    </source>
</evidence>
<name>A0A7S4NGX5_9STRA</name>
<feature type="transmembrane region" description="Helical" evidence="6">
    <location>
        <begin position="207"/>
        <end position="225"/>
    </location>
</feature>
<feature type="region of interest" description="Disordered" evidence="5">
    <location>
        <begin position="84"/>
        <end position="130"/>
    </location>
</feature>
<evidence type="ECO:0000256" key="7">
    <source>
        <dbReference type="SAM" id="SignalP"/>
    </source>
</evidence>
<gene>
    <name evidence="8" type="ORF">OAUR00152_LOCUS40418</name>
</gene>
<proteinExistence type="predicted"/>
<dbReference type="InterPro" id="IPR005496">
    <property type="entry name" value="Integral_membrane_TerC"/>
</dbReference>
<keyword evidence="2 6" id="KW-0812">Transmembrane</keyword>
<feature type="transmembrane region" description="Helical" evidence="6">
    <location>
        <begin position="178"/>
        <end position="195"/>
    </location>
</feature>
<evidence type="ECO:0000256" key="3">
    <source>
        <dbReference type="ARBA" id="ARBA00022989"/>
    </source>
</evidence>